<sequence length="187" mass="20650">MRKVIFSMGVSLDGYVSGPDGTFDWPGFGEEVFAFSIEEIRGVGVHLMGRRLYETMSYWDDPAQQAGFGEAEWTWARLWNPLPKVVFSRTVSSVGAAATLATRSLSDEIEALRAEPGEGDIAIGGATLAQQAAELGLIDEYRMRVFPVLVGGGNTFFPHDRRRVDLELLQTHTFASGVQFLRYGVVR</sequence>
<evidence type="ECO:0000259" key="1">
    <source>
        <dbReference type="Pfam" id="PF01872"/>
    </source>
</evidence>
<dbReference type="GO" id="GO:0009231">
    <property type="term" value="P:riboflavin biosynthetic process"/>
    <property type="evidence" value="ECO:0007669"/>
    <property type="project" value="InterPro"/>
</dbReference>
<dbReference type="PANTHER" id="PTHR38011">
    <property type="entry name" value="DIHYDROFOLATE REDUCTASE FAMILY PROTEIN (AFU_ORTHOLOGUE AFUA_8G06820)"/>
    <property type="match status" value="1"/>
</dbReference>
<dbReference type="AlphaFoldDB" id="A0A8I0ETC7"/>
<gene>
    <name evidence="2" type="ORF">IBG24_01775</name>
</gene>
<dbReference type="RefSeq" id="WP_187768407.1">
    <property type="nucleotide sequence ID" value="NZ_JACTVM010000001.1"/>
</dbReference>
<dbReference type="EMBL" id="JACTVM010000001">
    <property type="protein sequence ID" value="MBC9225041.1"/>
    <property type="molecule type" value="Genomic_DNA"/>
</dbReference>
<name>A0A8I0ETC7_9ACTN</name>
<dbReference type="InterPro" id="IPR002734">
    <property type="entry name" value="RibDG_C"/>
</dbReference>
<accession>A0A8I0ETC7</accession>
<dbReference type="Pfam" id="PF01872">
    <property type="entry name" value="RibD_C"/>
    <property type="match status" value="1"/>
</dbReference>
<reference evidence="2" key="1">
    <citation type="submission" date="2020-09" db="EMBL/GenBank/DDBJ databases">
        <title>Novel species in genus Aeromicrobium.</title>
        <authorList>
            <person name="Zhang G."/>
        </authorList>
    </citation>
    <scope>NUCLEOTIDE SEQUENCE</scope>
    <source>
        <strain evidence="2">Zg-636</strain>
    </source>
</reference>
<dbReference type="Gene3D" id="3.40.430.10">
    <property type="entry name" value="Dihydrofolate Reductase, subunit A"/>
    <property type="match status" value="1"/>
</dbReference>
<comment type="caution">
    <text evidence="2">The sequence shown here is derived from an EMBL/GenBank/DDBJ whole genome shotgun (WGS) entry which is preliminary data.</text>
</comment>
<dbReference type="PANTHER" id="PTHR38011:SF11">
    <property type="entry name" value="2,5-DIAMINO-6-RIBOSYLAMINO-4(3H)-PYRIMIDINONE 5'-PHOSPHATE REDUCTASE"/>
    <property type="match status" value="1"/>
</dbReference>
<evidence type="ECO:0000313" key="2">
    <source>
        <dbReference type="EMBL" id="MBC9225041.1"/>
    </source>
</evidence>
<dbReference type="Proteomes" id="UP000620591">
    <property type="component" value="Unassembled WGS sequence"/>
</dbReference>
<dbReference type="InterPro" id="IPR024072">
    <property type="entry name" value="DHFR-like_dom_sf"/>
</dbReference>
<feature type="domain" description="Bacterial bifunctional deaminase-reductase C-terminal" evidence="1">
    <location>
        <begin position="2"/>
        <end position="179"/>
    </location>
</feature>
<dbReference type="InterPro" id="IPR050765">
    <property type="entry name" value="Riboflavin_Biosynth_HTPR"/>
</dbReference>
<dbReference type="GO" id="GO:0008703">
    <property type="term" value="F:5-amino-6-(5-phosphoribosylamino)uracil reductase activity"/>
    <property type="evidence" value="ECO:0007669"/>
    <property type="project" value="InterPro"/>
</dbReference>
<organism evidence="2 3">
    <name type="scientific">Aeromicrobium senzhongii</name>
    <dbReference type="NCBI Taxonomy" id="2663859"/>
    <lineage>
        <taxon>Bacteria</taxon>
        <taxon>Bacillati</taxon>
        <taxon>Actinomycetota</taxon>
        <taxon>Actinomycetes</taxon>
        <taxon>Propionibacteriales</taxon>
        <taxon>Nocardioidaceae</taxon>
        <taxon>Aeromicrobium</taxon>
    </lineage>
</organism>
<evidence type="ECO:0000313" key="3">
    <source>
        <dbReference type="Proteomes" id="UP000620591"/>
    </source>
</evidence>
<protein>
    <submittedName>
        <fullName evidence="2">Dihydrofolate reductase</fullName>
    </submittedName>
</protein>
<dbReference type="SUPFAM" id="SSF53597">
    <property type="entry name" value="Dihydrofolate reductase-like"/>
    <property type="match status" value="1"/>
</dbReference>
<proteinExistence type="predicted"/>